<feature type="signal peptide" evidence="1">
    <location>
        <begin position="1"/>
        <end position="20"/>
    </location>
</feature>
<sequence length="356" mass="39021">MLRNIPFTCFILFFSSLTTAEVNLSGFGTLALGIADGDSAGSFGSADGYSDSFSLAPNTFIGGQLFADIYGNLDAVVQATVDAERGWDDADNIDADLTWAFLSYRFNDHWQLQAGRQRMPHYAYSDQLLISYAYHWINAPGQLYNAPFNSFNGVSLLNSFDAGAVYLSSQLVYGEEPDSENDIGKQYSQIWGGRLSASYQWLTATVAYFAFDEQFEVNRPAGPGPGPGPGPANQTQVIEGTLKSWDFALKAEAGDWLILAEITSVDLRDLGDRYGIRQPVMLSVAKNIGAFTPHVSLGYNRELDFGNDDSVSPFAIIGSRWDFSNKAALKAEISTEEDEEGRTRHAFEAALVFAIF</sequence>
<keyword evidence="1" id="KW-0732">Signal</keyword>
<organism evidence="2 3">
    <name type="scientific">Reinekea marinisedimentorum</name>
    <dbReference type="NCBI Taxonomy" id="230495"/>
    <lineage>
        <taxon>Bacteria</taxon>
        <taxon>Pseudomonadati</taxon>
        <taxon>Pseudomonadota</taxon>
        <taxon>Gammaproteobacteria</taxon>
        <taxon>Oceanospirillales</taxon>
        <taxon>Saccharospirillaceae</taxon>
        <taxon>Reinekea</taxon>
    </lineage>
</organism>
<evidence type="ECO:0000313" key="2">
    <source>
        <dbReference type="EMBL" id="TCS38846.1"/>
    </source>
</evidence>
<dbReference type="OrthoDB" id="197869at2"/>
<proteinExistence type="predicted"/>
<dbReference type="AlphaFoldDB" id="A0A4R3HZM6"/>
<gene>
    <name evidence="2" type="ORF">BCF53_11411</name>
</gene>
<evidence type="ECO:0000256" key="1">
    <source>
        <dbReference type="SAM" id="SignalP"/>
    </source>
</evidence>
<keyword evidence="3" id="KW-1185">Reference proteome</keyword>
<comment type="caution">
    <text evidence="2">The sequence shown here is derived from an EMBL/GenBank/DDBJ whole genome shotgun (WGS) entry which is preliminary data.</text>
</comment>
<protein>
    <recommendedName>
        <fullName evidence="4">OmpL-like beta-barrel porin-2</fullName>
    </recommendedName>
</protein>
<dbReference type="RefSeq" id="WP_132702591.1">
    <property type="nucleotide sequence ID" value="NZ_SLZR01000014.1"/>
</dbReference>
<feature type="chain" id="PRO_5020686990" description="OmpL-like beta-barrel porin-2" evidence="1">
    <location>
        <begin position="21"/>
        <end position="356"/>
    </location>
</feature>
<evidence type="ECO:0008006" key="4">
    <source>
        <dbReference type="Google" id="ProtNLM"/>
    </source>
</evidence>
<dbReference type="EMBL" id="SLZR01000014">
    <property type="protein sequence ID" value="TCS38846.1"/>
    <property type="molecule type" value="Genomic_DNA"/>
</dbReference>
<reference evidence="2 3" key="1">
    <citation type="submission" date="2019-03" db="EMBL/GenBank/DDBJ databases">
        <title>Genomic Encyclopedia of Archaeal and Bacterial Type Strains, Phase II (KMG-II): from individual species to whole genera.</title>
        <authorList>
            <person name="Goeker M."/>
        </authorList>
    </citation>
    <scope>NUCLEOTIDE SEQUENCE [LARGE SCALE GENOMIC DNA]</scope>
    <source>
        <strain evidence="2 3">DSM 15388</strain>
    </source>
</reference>
<evidence type="ECO:0000313" key="3">
    <source>
        <dbReference type="Proteomes" id="UP000295793"/>
    </source>
</evidence>
<name>A0A4R3HZM6_9GAMM</name>
<dbReference type="SUPFAM" id="SSF56935">
    <property type="entry name" value="Porins"/>
    <property type="match status" value="1"/>
</dbReference>
<dbReference type="Proteomes" id="UP000295793">
    <property type="component" value="Unassembled WGS sequence"/>
</dbReference>
<accession>A0A4R3HZM6</accession>